<organism evidence="1 2">
    <name type="scientific">Natronoglomus mannanivorans</name>
    <dbReference type="NCBI Taxonomy" id="2979990"/>
    <lineage>
        <taxon>Archaea</taxon>
        <taxon>Methanobacteriati</taxon>
        <taxon>Methanobacteriota</taxon>
        <taxon>Stenosarchaea group</taxon>
        <taxon>Halobacteria</taxon>
        <taxon>Halobacteriales</taxon>
        <taxon>Natrialbaceae</taxon>
        <taxon>Natronoglomus</taxon>
    </lineage>
</organism>
<dbReference type="Proteomes" id="UP001321018">
    <property type="component" value="Unassembled WGS sequence"/>
</dbReference>
<gene>
    <name evidence="1" type="ORF">OB960_18880</name>
</gene>
<protein>
    <submittedName>
        <fullName evidence="1">Uncharacterized protein</fullName>
    </submittedName>
</protein>
<dbReference type="EMBL" id="JAOPKA010000015">
    <property type="protein sequence ID" value="MCU4743455.1"/>
    <property type="molecule type" value="Genomic_DNA"/>
</dbReference>
<name>A0AAP2Z2X1_9EURY</name>
<accession>A0AAP2Z2X1</accession>
<comment type="caution">
    <text evidence="1">The sequence shown here is derived from an EMBL/GenBank/DDBJ whole genome shotgun (WGS) entry which is preliminary data.</text>
</comment>
<dbReference type="RefSeq" id="WP_338005274.1">
    <property type="nucleotide sequence ID" value="NZ_JAOPKA010000015.1"/>
</dbReference>
<evidence type="ECO:0000313" key="1">
    <source>
        <dbReference type="EMBL" id="MCU4743455.1"/>
    </source>
</evidence>
<proteinExistence type="predicted"/>
<evidence type="ECO:0000313" key="2">
    <source>
        <dbReference type="Proteomes" id="UP001321018"/>
    </source>
</evidence>
<sequence length="40" mass="4343">MVLEDGVVPVLVERRLSVDGQKVLDLGCVECVSIPVFSEI</sequence>
<dbReference type="AlphaFoldDB" id="A0AAP2Z2X1"/>
<reference evidence="1" key="1">
    <citation type="submission" date="2022-09" db="EMBL/GenBank/DDBJ databases">
        <title>Enrichment on poylsaccharides allowed isolation of novel metabolic and taxonomic groups of Haloarchaea.</title>
        <authorList>
            <person name="Sorokin D.Y."/>
            <person name="Elcheninov A.G."/>
            <person name="Khizhniak T.V."/>
            <person name="Kolganova T.V."/>
            <person name="Kublanov I.V."/>
        </authorList>
    </citation>
    <scope>NUCLEOTIDE SEQUENCE</scope>
    <source>
        <strain evidence="1">AArc-xg1-1</strain>
    </source>
</reference>